<sequence length="364" mass="41514">MPKQNKHSQHCTKAIKKQWKKDDDNEISDYESNNAGNETFLEALQSLRPEVFEKLIEKLSFDDDTKFLSNEYEELLSNENDEFSSNENNEFSSNIDTKLSSKENNELSSDANTELSSKENNKCLFYMNDDEVNDMNNCNKLYNELSYDEVINSSDEDENNEFSLEALDSLIKENSFDIRLRTWLSKGEISTSRYGCHVKTKSLLSHEDFKSNITQNLHANKFKITPKQFTIGLLCLSQEEKEANNLLLNNERLPYTDACIIVYPGLNQDGCCNHNSFAKDALLVSRINMKDGGKRPLLCNGRMHNGSIHIMTFVDQDNKLKPKGIKCVLQECGLWVLGLTRERDGCKAGASTNLQYCATNILKS</sequence>
<reference evidence="1" key="1">
    <citation type="submission" date="2021-06" db="EMBL/GenBank/DDBJ databases">
        <authorList>
            <person name="Kallberg Y."/>
            <person name="Tangrot J."/>
            <person name="Rosling A."/>
        </authorList>
    </citation>
    <scope>NUCLEOTIDE SEQUENCE</scope>
    <source>
        <strain evidence="1">IL203A</strain>
    </source>
</reference>
<name>A0ACA9K7A2_9GLOM</name>
<dbReference type="EMBL" id="CAJVPU010000595">
    <property type="protein sequence ID" value="CAG8455845.1"/>
    <property type="molecule type" value="Genomic_DNA"/>
</dbReference>
<organism evidence="1 2">
    <name type="scientific">Dentiscutata heterogama</name>
    <dbReference type="NCBI Taxonomy" id="1316150"/>
    <lineage>
        <taxon>Eukaryota</taxon>
        <taxon>Fungi</taxon>
        <taxon>Fungi incertae sedis</taxon>
        <taxon>Mucoromycota</taxon>
        <taxon>Glomeromycotina</taxon>
        <taxon>Glomeromycetes</taxon>
        <taxon>Diversisporales</taxon>
        <taxon>Gigasporaceae</taxon>
        <taxon>Dentiscutata</taxon>
    </lineage>
</organism>
<evidence type="ECO:0000313" key="1">
    <source>
        <dbReference type="EMBL" id="CAG8455845.1"/>
    </source>
</evidence>
<keyword evidence="2" id="KW-1185">Reference proteome</keyword>
<protein>
    <submittedName>
        <fullName evidence="1">7806_t:CDS:1</fullName>
    </submittedName>
</protein>
<comment type="caution">
    <text evidence="1">The sequence shown here is derived from an EMBL/GenBank/DDBJ whole genome shotgun (WGS) entry which is preliminary data.</text>
</comment>
<accession>A0ACA9K7A2</accession>
<proteinExistence type="predicted"/>
<dbReference type="Proteomes" id="UP000789702">
    <property type="component" value="Unassembled WGS sequence"/>
</dbReference>
<evidence type="ECO:0000313" key="2">
    <source>
        <dbReference type="Proteomes" id="UP000789702"/>
    </source>
</evidence>
<gene>
    <name evidence="1" type="ORF">DHETER_LOCUS1061</name>
</gene>